<dbReference type="Gene3D" id="1.20.140.10">
    <property type="entry name" value="Butyryl-CoA Dehydrogenase, subunit A, domain 3"/>
    <property type="match status" value="1"/>
</dbReference>
<comment type="catalytic activity">
    <reaction evidence="13">
        <text>dibenzothiophene + 2 FMNH2 + 2 O2 = dibenzothiophene 5,5-dioxide + 2 FMN + 2 H2O + 2 H(+)</text>
        <dbReference type="Rhea" id="RHEA:49072"/>
        <dbReference type="ChEBI" id="CHEBI:15377"/>
        <dbReference type="ChEBI" id="CHEBI:15378"/>
        <dbReference type="ChEBI" id="CHEBI:15379"/>
        <dbReference type="ChEBI" id="CHEBI:23681"/>
        <dbReference type="ChEBI" id="CHEBI:57618"/>
        <dbReference type="ChEBI" id="CHEBI:58210"/>
        <dbReference type="ChEBI" id="CHEBI:90356"/>
        <dbReference type="EC" id="1.14.14.21"/>
    </reaction>
</comment>
<dbReference type="Proteomes" id="UP000005234">
    <property type="component" value="Chromosome"/>
</dbReference>
<dbReference type="RefSeq" id="WP_014404261.1">
    <property type="nucleotide sequence ID" value="NC_017033.1"/>
</dbReference>
<dbReference type="InterPro" id="IPR037069">
    <property type="entry name" value="AcylCoA_DH/ox_N_sf"/>
</dbReference>
<comment type="catalytic activity">
    <reaction evidence="12">
        <text>dibenzothiophene 5-oxide + FMNH2 + O2 = dibenzothiophene 5,5-dioxide + FMN + H2O + H(+)</text>
        <dbReference type="Rhea" id="RHEA:49080"/>
        <dbReference type="ChEBI" id="CHEBI:15377"/>
        <dbReference type="ChEBI" id="CHEBI:15378"/>
        <dbReference type="ChEBI" id="CHEBI:15379"/>
        <dbReference type="ChEBI" id="CHEBI:23683"/>
        <dbReference type="ChEBI" id="CHEBI:57618"/>
        <dbReference type="ChEBI" id="CHEBI:58210"/>
        <dbReference type="ChEBI" id="CHEBI:90356"/>
    </reaction>
</comment>
<dbReference type="EC" id="1.14.14.21" evidence="9"/>
<organism evidence="17 18">
    <name type="scientific">Frateuria aurantia (strain ATCC 33424 / DSM 6220 / KCTC 2777 / LMG 1558 / NBRC 3245 / NCIMB 13370)</name>
    <name type="common">Acetobacter aurantius</name>
    <dbReference type="NCBI Taxonomy" id="767434"/>
    <lineage>
        <taxon>Bacteria</taxon>
        <taxon>Pseudomonadati</taxon>
        <taxon>Pseudomonadota</taxon>
        <taxon>Gammaproteobacteria</taxon>
        <taxon>Lysobacterales</taxon>
        <taxon>Rhodanobacteraceae</taxon>
        <taxon>Frateuria</taxon>
    </lineage>
</organism>
<evidence type="ECO:0000256" key="11">
    <source>
        <dbReference type="ARBA" id="ARBA00047859"/>
    </source>
</evidence>
<evidence type="ECO:0000256" key="8">
    <source>
        <dbReference type="ARBA" id="ARBA00034317"/>
    </source>
</evidence>
<keyword evidence="18" id="KW-1185">Reference proteome</keyword>
<dbReference type="GO" id="GO:0008470">
    <property type="term" value="F:3-methylbutanoyl-CoA dehydrogenase activity"/>
    <property type="evidence" value="ECO:0007669"/>
    <property type="project" value="TreeGrafter"/>
</dbReference>
<evidence type="ECO:0000256" key="1">
    <source>
        <dbReference type="ARBA" id="ARBA00004496"/>
    </source>
</evidence>
<evidence type="ECO:0000313" key="18">
    <source>
        <dbReference type="Proteomes" id="UP000005234"/>
    </source>
</evidence>
<keyword evidence="3" id="KW-0288">FMN</keyword>
<dbReference type="SUPFAM" id="SSF47203">
    <property type="entry name" value="Acyl-CoA dehydrogenase C-terminal domain-like"/>
    <property type="match status" value="1"/>
</dbReference>
<protein>
    <recommendedName>
        <fullName evidence="10">Dibenzothiophene monooxygenase</fullName>
        <ecNumber evidence="9">1.14.14.21</ecNumber>
    </recommendedName>
</protein>
<keyword evidence="2" id="KW-0285">Flavoprotein</keyword>
<comment type="catalytic activity">
    <reaction evidence="11">
        <text>dibenzothiophene + FMNH2 + O2 = dibenzothiophene 5-oxide + FMN + H2O + H(+)</text>
        <dbReference type="Rhea" id="RHEA:49076"/>
        <dbReference type="ChEBI" id="CHEBI:15377"/>
        <dbReference type="ChEBI" id="CHEBI:15378"/>
        <dbReference type="ChEBI" id="CHEBI:15379"/>
        <dbReference type="ChEBI" id="CHEBI:23681"/>
        <dbReference type="ChEBI" id="CHEBI:23683"/>
        <dbReference type="ChEBI" id="CHEBI:57618"/>
        <dbReference type="ChEBI" id="CHEBI:58210"/>
    </reaction>
</comment>
<dbReference type="GO" id="GO:0005737">
    <property type="term" value="C:cytoplasm"/>
    <property type="evidence" value="ECO:0007669"/>
    <property type="project" value="UniProtKB-SubCell"/>
</dbReference>
<dbReference type="Pfam" id="PF08028">
    <property type="entry name" value="Acyl-CoA_dh_2"/>
    <property type="match status" value="1"/>
</dbReference>
<proteinExistence type="inferred from homology"/>
<dbReference type="InterPro" id="IPR046373">
    <property type="entry name" value="Acyl-CoA_Oxase/DH_mid-dom_sf"/>
</dbReference>
<feature type="domain" description="Acyl-CoA dehydrogenase/oxidase N-terminal" evidence="15">
    <location>
        <begin position="25"/>
        <end position="121"/>
    </location>
</feature>
<evidence type="ECO:0000259" key="15">
    <source>
        <dbReference type="Pfam" id="PF02771"/>
    </source>
</evidence>
<evidence type="ECO:0000256" key="6">
    <source>
        <dbReference type="ARBA" id="ARBA00023033"/>
    </source>
</evidence>
<evidence type="ECO:0000256" key="12">
    <source>
        <dbReference type="ARBA" id="ARBA00048445"/>
    </source>
</evidence>
<keyword evidence="5" id="KW-0560">Oxidoreductase</keyword>
<dbReference type="InterPro" id="IPR009100">
    <property type="entry name" value="AcylCoA_DH/oxidase_NM_dom_sf"/>
</dbReference>
<dbReference type="KEGG" id="fau:Fraau_2928"/>
<keyword evidence="4" id="KW-0547">Nucleotide-binding</keyword>
<dbReference type="OrthoDB" id="6184213at2"/>
<dbReference type="InterPro" id="IPR036250">
    <property type="entry name" value="AcylCo_DH-like_C"/>
</dbReference>
<reference evidence="17" key="1">
    <citation type="submission" date="2012-02" db="EMBL/GenBank/DDBJ databases">
        <title>The complete genome of Frateuria aurantia DSM 6220.</title>
        <authorList>
            <consortium name="US DOE Joint Genome Institute (JGI-PGF)"/>
            <person name="Lucas S."/>
            <person name="Copeland A."/>
            <person name="Lapidus A."/>
            <person name="Glavina del Rio T."/>
            <person name="Dalin E."/>
            <person name="Tice H."/>
            <person name="Bruce D."/>
            <person name="Goodwin L."/>
            <person name="Pitluck S."/>
            <person name="Peters L."/>
            <person name="Ovchinnikova G."/>
            <person name="Teshima H."/>
            <person name="Kyrpides N."/>
            <person name="Mavromatis K."/>
            <person name="Ivanova N."/>
            <person name="Brettin T."/>
            <person name="Detter J.C."/>
            <person name="Han C."/>
            <person name="Larimer F."/>
            <person name="Land M."/>
            <person name="Hauser L."/>
            <person name="Markowitz V."/>
            <person name="Cheng J.-F."/>
            <person name="Hugenholtz P."/>
            <person name="Woyke T."/>
            <person name="Wu D."/>
            <person name="Brambilla E."/>
            <person name="Klenk H.-P."/>
            <person name="Eisen J.A."/>
        </authorList>
    </citation>
    <scope>NUCLEOTIDE SEQUENCE</scope>
    <source>
        <strain evidence="17">DSM 6220</strain>
    </source>
</reference>
<name>H8L203_FRAAD</name>
<evidence type="ECO:0000256" key="10">
    <source>
        <dbReference type="ARBA" id="ARBA00034345"/>
    </source>
</evidence>
<dbReference type="HOGENOM" id="CLU_018204_10_0_6"/>
<dbReference type="InterPro" id="IPR013786">
    <property type="entry name" value="AcylCoA_DH/ox_N"/>
</dbReference>
<evidence type="ECO:0000256" key="4">
    <source>
        <dbReference type="ARBA" id="ARBA00022741"/>
    </source>
</evidence>
<comment type="similarity">
    <text evidence="8">Belongs to the DszC flavin monooxygenase family.</text>
</comment>
<evidence type="ECO:0000256" key="7">
    <source>
        <dbReference type="ARBA" id="ARBA00034307"/>
    </source>
</evidence>
<dbReference type="AlphaFoldDB" id="H8L203"/>
<feature type="domain" description="Acyl-CoA oxidase/dehydrogenase middle" evidence="14">
    <location>
        <begin position="132"/>
        <end position="214"/>
    </location>
</feature>
<dbReference type="GO" id="GO:0006552">
    <property type="term" value="P:L-leucine catabolic process"/>
    <property type="evidence" value="ECO:0007669"/>
    <property type="project" value="TreeGrafter"/>
</dbReference>
<dbReference type="SUPFAM" id="SSF56645">
    <property type="entry name" value="Acyl-CoA dehydrogenase NM domain-like"/>
    <property type="match status" value="1"/>
</dbReference>
<dbReference type="eggNOG" id="COG1960">
    <property type="taxonomic scope" value="Bacteria"/>
</dbReference>
<dbReference type="GO" id="GO:0004497">
    <property type="term" value="F:monooxygenase activity"/>
    <property type="evidence" value="ECO:0007669"/>
    <property type="project" value="UniProtKB-KW"/>
</dbReference>
<dbReference type="InterPro" id="IPR006091">
    <property type="entry name" value="Acyl-CoA_Oxase/DH_mid-dom"/>
</dbReference>
<comment type="pathway">
    <text evidence="7">Sulfur metabolism; dibenzothiophene degradation.</text>
</comment>
<dbReference type="PIRSF" id="PIRSF016578">
    <property type="entry name" value="HsaA"/>
    <property type="match status" value="1"/>
</dbReference>
<feature type="domain" description="Acyl-CoA dehydrogenase C-terminal" evidence="16">
    <location>
        <begin position="241"/>
        <end position="373"/>
    </location>
</feature>
<dbReference type="NCBIfam" id="TIGR04022">
    <property type="entry name" value="sulfur_SfnB"/>
    <property type="match status" value="1"/>
</dbReference>
<dbReference type="PANTHER" id="PTHR43884">
    <property type="entry name" value="ACYL-COA DEHYDROGENASE"/>
    <property type="match status" value="1"/>
</dbReference>
<dbReference type="Pfam" id="PF02771">
    <property type="entry name" value="Acyl-CoA_dh_N"/>
    <property type="match status" value="1"/>
</dbReference>
<evidence type="ECO:0000259" key="16">
    <source>
        <dbReference type="Pfam" id="PF08028"/>
    </source>
</evidence>
<evidence type="ECO:0000259" key="14">
    <source>
        <dbReference type="Pfam" id="PF02770"/>
    </source>
</evidence>
<dbReference type="STRING" id="767434.Fraau_2928"/>
<evidence type="ECO:0000256" key="9">
    <source>
        <dbReference type="ARBA" id="ARBA00034328"/>
    </source>
</evidence>
<dbReference type="GO" id="GO:0050660">
    <property type="term" value="F:flavin adenine dinucleotide binding"/>
    <property type="evidence" value="ECO:0007669"/>
    <property type="project" value="InterPro"/>
</dbReference>
<comment type="subcellular location">
    <subcellularLocation>
        <location evidence="1">Cytoplasm</location>
    </subcellularLocation>
</comment>
<gene>
    <name evidence="17" type="ordered locus">Fraau_2928</name>
</gene>
<dbReference type="InterPro" id="IPR013107">
    <property type="entry name" value="Acyl-CoA_DH_C"/>
</dbReference>
<dbReference type="EMBL" id="CP003350">
    <property type="protein sequence ID" value="AFC87258.1"/>
    <property type="molecule type" value="Genomic_DNA"/>
</dbReference>
<dbReference type="Pfam" id="PF02770">
    <property type="entry name" value="Acyl-CoA_dh_M"/>
    <property type="match status" value="1"/>
</dbReference>
<evidence type="ECO:0000256" key="3">
    <source>
        <dbReference type="ARBA" id="ARBA00022643"/>
    </source>
</evidence>
<evidence type="ECO:0000313" key="17">
    <source>
        <dbReference type="EMBL" id="AFC87258.1"/>
    </source>
</evidence>
<accession>H8L203</accession>
<dbReference type="InterPro" id="IPR023922">
    <property type="entry name" value="S04_starv_induced_SfnB"/>
</dbReference>
<keyword evidence="6" id="KW-0503">Monooxygenase</keyword>
<dbReference type="Gene3D" id="1.10.540.10">
    <property type="entry name" value="Acyl-CoA dehydrogenase/oxidase, N-terminal domain"/>
    <property type="match status" value="1"/>
</dbReference>
<sequence>MSHQPTSAAHIISNDEEALASAQALAAVFAPDAGERDARRHLPQADIERFSDSGLWAITVPQAFGGAGVSFRTLAEVVRRISVADPSLGQLPQNHYGVIDLLLQTGTPEQQADYFAKVLQGQRFGNAFSESASAHAGRFETRIRFRRDHVVLDGEKAYATGALFAHIVPVSAVDEDGRIFVALVPRDAPGLSVLDTWDGFGQRITASGTARIEAVKVPLEAVLPAYQAYDRPTADGPVSQLIQAAIDAGIAAAAFQDSLRHARQARPWIDSGQTHGHEDLFSQAIIGDLSWQLHAAEALLEEAADAVDIAQASPGIDTVAQASAAVAKAKILTTEIALLASSKLFELAGTRSVSGRHHLDRHWRNARTHTLHDPVRWKYHLVGNYRLNHVPPPRHTWN</sequence>
<evidence type="ECO:0000256" key="13">
    <source>
        <dbReference type="ARBA" id="ARBA00049456"/>
    </source>
</evidence>
<evidence type="ECO:0000256" key="5">
    <source>
        <dbReference type="ARBA" id="ARBA00023002"/>
    </source>
</evidence>
<dbReference type="Gene3D" id="2.40.110.10">
    <property type="entry name" value="Butyryl-CoA Dehydrogenase, subunit A, domain 2"/>
    <property type="match status" value="1"/>
</dbReference>
<dbReference type="PANTHER" id="PTHR43884:SF12">
    <property type="entry name" value="ISOVALERYL-COA DEHYDROGENASE, MITOCHONDRIAL-RELATED"/>
    <property type="match status" value="1"/>
</dbReference>
<evidence type="ECO:0000256" key="2">
    <source>
        <dbReference type="ARBA" id="ARBA00022630"/>
    </source>
</evidence>